<dbReference type="AlphaFoldDB" id="A0A0E9Q9L6"/>
<sequence>MATQKSNITVISCSLNYGANFFWVR</sequence>
<evidence type="ECO:0000313" key="1">
    <source>
        <dbReference type="EMBL" id="JAH12783.1"/>
    </source>
</evidence>
<reference evidence="1" key="1">
    <citation type="submission" date="2014-11" db="EMBL/GenBank/DDBJ databases">
        <authorList>
            <person name="Amaro Gonzalez C."/>
        </authorList>
    </citation>
    <scope>NUCLEOTIDE SEQUENCE</scope>
</reference>
<dbReference type="EMBL" id="GBXM01095794">
    <property type="protein sequence ID" value="JAH12783.1"/>
    <property type="molecule type" value="Transcribed_RNA"/>
</dbReference>
<reference evidence="1" key="2">
    <citation type="journal article" date="2015" name="Fish Shellfish Immunol.">
        <title>Early steps in the European eel (Anguilla anguilla)-Vibrio vulnificus interaction in the gills: Role of the RtxA13 toxin.</title>
        <authorList>
            <person name="Callol A."/>
            <person name="Pajuelo D."/>
            <person name="Ebbesson L."/>
            <person name="Teles M."/>
            <person name="MacKenzie S."/>
            <person name="Amaro C."/>
        </authorList>
    </citation>
    <scope>NUCLEOTIDE SEQUENCE</scope>
</reference>
<organism evidence="1">
    <name type="scientific">Anguilla anguilla</name>
    <name type="common">European freshwater eel</name>
    <name type="synonym">Muraena anguilla</name>
    <dbReference type="NCBI Taxonomy" id="7936"/>
    <lineage>
        <taxon>Eukaryota</taxon>
        <taxon>Metazoa</taxon>
        <taxon>Chordata</taxon>
        <taxon>Craniata</taxon>
        <taxon>Vertebrata</taxon>
        <taxon>Euteleostomi</taxon>
        <taxon>Actinopterygii</taxon>
        <taxon>Neopterygii</taxon>
        <taxon>Teleostei</taxon>
        <taxon>Anguilliformes</taxon>
        <taxon>Anguillidae</taxon>
        <taxon>Anguilla</taxon>
    </lineage>
</organism>
<name>A0A0E9Q9L6_ANGAN</name>
<protein>
    <submittedName>
        <fullName evidence="1">Uncharacterized protein</fullName>
    </submittedName>
</protein>
<proteinExistence type="predicted"/>
<accession>A0A0E9Q9L6</accession>